<dbReference type="InterPro" id="IPR017459">
    <property type="entry name" value="Glycosyl_Trfase_fam3_N_dom"/>
</dbReference>
<dbReference type="InterPro" id="IPR000312">
    <property type="entry name" value="Glycosyl_Trfase_fam3"/>
</dbReference>
<evidence type="ECO:0000259" key="7">
    <source>
        <dbReference type="SMART" id="SM00941"/>
    </source>
</evidence>
<keyword evidence="5 9" id="KW-0808">Transferase</keyword>
<dbReference type="RefSeq" id="WP_348266018.1">
    <property type="nucleotide sequence ID" value="NZ_CP121194.1"/>
</dbReference>
<protein>
    <recommendedName>
        <fullName evidence="3">thymidine phosphorylase</fullName>
        <ecNumber evidence="3">2.4.2.4</ecNumber>
    </recommendedName>
</protein>
<comment type="similarity">
    <text evidence="1">Belongs to the thymidine/pyrimidine-nucleoside phosphorylase family.</text>
</comment>
<dbReference type="InterPro" id="IPR036566">
    <property type="entry name" value="PYNP-like_C_sf"/>
</dbReference>
<organism evidence="9">
    <name type="scientific">Edaphobacter paludis</name>
    <dbReference type="NCBI Taxonomy" id="3035702"/>
    <lineage>
        <taxon>Bacteria</taxon>
        <taxon>Pseudomonadati</taxon>
        <taxon>Acidobacteriota</taxon>
        <taxon>Terriglobia</taxon>
        <taxon>Terriglobales</taxon>
        <taxon>Acidobacteriaceae</taxon>
        <taxon>Edaphobacter</taxon>
    </lineage>
</organism>
<reference evidence="9" key="1">
    <citation type="submission" date="2023-03" db="EMBL/GenBank/DDBJ databases">
        <title>Edaphobacter sp.</title>
        <authorList>
            <person name="Huber K.J."/>
            <person name="Papendorf J."/>
            <person name="Pilke C."/>
            <person name="Bunk B."/>
            <person name="Sproeer C."/>
            <person name="Pester M."/>
        </authorList>
    </citation>
    <scope>NUCLEOTIDE SEQUENCE</scope>
    <source>
        <strain evidence="8">DSM 109919</strain>
        <strain evidence="9">DSM 109920</strain>
    </source>
</reference>
<dbReference type="Pfam" id="PF00591">
    <property type="entry name" value="Glycos_transf_3"/>
    <property type="match status" value="1"/>
</dbReference>
<dbReference type="GO" id="GO:0006206">
    <property type="term" value="P:pyrimidine nucleobase metabolic process"/>
    <property type="evidence" value="ECO:0007669"/>
    <property type="project" value="InterPro"/>
</dbReference>
<dbReference type="InterPro" id="IPR013102">
    <property type="entry name" value="PYNP_C"/>
</dbReference>
<dbReference type="NCBIfam" id="NF004490">
    <property type="entry name" value="PRK05820.1"/>
    <property type="match status" value="1"/>
</dbReference>
<evidence type="ECO:0000313" key="8">
    <source>
        <dbReference type="EMBL" id="XBH08508.1"/>
    </source>
</evidence>
<evidence type="ECO:0000256" key="1">
    <source>
        <dbReference type="ARBA" id="ARBA00006915"/>
    </source>
</evidence>
<dbReference type="InterPro" id="IPR000053">
    <property type="entry name" value="Thymidine/pyrmidine_PPase"/>
</dbReference>
<dbReference type="Pfam" id="PF02885">
    <property type="entry name" value="Glycos_trans_3N"/>
    <property type="match status" value="1"/>
</dbReference>
<dbReference type="Pfam" id="PF07831">
    <property type="entry name" value="PYNP_C"/>
    <property type="match status" value="1"/>
</dbReference>
<sequence>MTQPIHPIDIILHKRDGLALTDAEINAFIRAIVDRTPEKQFVTDAQIASLLMAIFQRGLDTRELATLTTAMRFSGETFDATPLHTFTVDKHSTGGVGDKTSLLIAPILAAAGLSKPTPAGIPGICVPMISGRSLGHTGGTLDKLETIPGFNTQLNLQQLADTLKNCGAALIGQTPSIVPADRILYALRDHTGTVESPFLICASIMSKKLAESLNALVLDVKVGSGAFMPTYEKSKFLAELMVRTGKASGTRTVALLTSMEEPLGRFSGNWLEVWECVDIMQGKRHPMSADLIELSNILSGWMLHLAGQAATPEAGAKLSNEILTSGAAYNAWLKIIAAQGGDTTIFENPAAFHKPKATRSLTASQDGYLSSMDCKQVGWAVQRLGAGRAKPGDPVSAHAGIEMHAKLGDKLKKGQPLVTLFSEDAALLNEPEAMLRETLRLSPTPPKLQPLIREVITANKLA</sequence>
<dbReference type="InterPro" id="IPR035902">
    <property type="entry name" value="Nuc_phospho_transferase"/>
</dbReference>
<dbReference type="PANTHER" id="PTHR10515:SF0">
    <property type="entry name" value="THYMIDINE PHOSPHORYLASE"/>
    <property type="match status" value="1"/>
</dbReference>
<dbReference type="Gene3D" id="3.90.1170.30">
    <property type="entry name" value="Pyrimidine nucleoside phosphorylase-like, C-terminal domain"/>
    <property type="match status" value="1"/>
</dbReference>
<dbReference type="SUPFAM" id="SSF52418">
    <property type="entry name" value="Nucleoside phosphorylase/phosphoribosyltransferase catalytic domain"/>
    <property type="match status" value="1"/>
</dbReference>
<dbReference type="EC" id="2.4.2.4" evidence="3"/>
<name>A0AAU7D248_9BACT</name>
<dbReference type="NCBIfam" id="TIGR02644">
    <property type="entry name" value="Y_phosphoryl"/>
    <property type="match status" value="1"/>
</dbReference>
<dbReference type="InterPro" id="IPR018090">
    <property type="entry name" value="Pyrmidine_PPas_bac/euk"/>
</dbReference>
<dbReference type="SUPFAM" id="SSF54680">
    <property type="entry name" value="Pyrimidine nucleoside phosphorylase C-terminal domain"/>
    <property type="match status" value="1"/>
</dbReference>
<comment type="catalytic activity">
    <reaction evidence="6">
        <text>thymidine + phosphate = 2-deoxy-alpha-D-ribose 1-phosphate + thymine</text>
        <dbReference type="Rhea" id="RHEA:16037"/>
        <dbReference type="ChEBI" id="CHEBI:17748"/>
        <dbReference type="ChEBI" id="CHEBI:17821"/>
        <dbReference type="ChEBI" id="CHEBI:43474"/>
        <dbReference type="ChEBI" id="CHEBI:57259"/>
        <dbReference type="EC" id="2.4.2.4"/>
    </reaction>
</comment>
<evidence type="ECO:0000256" key="6">
    <source>
        <dbReference type="ARBA" id="ARBA00048550"/>
    </source>
</evidence>
<dbReference type="GO" id="GO:0009032">
    <property type="term" value="F:thymidine phosphorylase activity"/>
    <property type="evidence" value="ECO:0007669"/>
    <property type="project" value="UniProtKB-EC"/>
</dbReference>
<dbReference type="Gene3D" id="3.40.1030.10">
    <property type="entry name" value="Nucleoside phosphorylase/phosphoribosyltransferase catalytic domain"/>
    <property type="match status" value="1"/>
</dbReference>
<dbReference type="EMBL" id="CP121194">
    <property type="protein sequence ID" value="XBH08508.1"/>
    <property type="molecule type" value="Genomic_DNA"/>
</dbReference>
<dbReference type="PANTHER" id="PTHR10515">
    <property type="entry name" value="THYMIDINE PHOSPHORYLASE"/>
    <property type="match status" value="1"/>
</dbReference>
<dbReference type="Gene3D" id="1.20.970.10">
    <property type="entry name" value="Transferase, Pyrimidine Nucleoside Phosphorylase, Chain C"/>
    <property type="match status" value="1"/>
</dbReference>
<evidence type="ECO:0000256" key="4">
    <source>
        <dbReference type="ARBA" id="ARBA00022676"/>
    </source>
</evidence>
<gene>
    <name evidence="8" type="ORF">P4G45_08330</name>
    <name evidence="9" type="ORF">P8936_08795</name>
</gene>
<dbReference type="SMART" id="SM00941">
    <property type="entry name" value="PYNP_C"/>
    <property type="match status" value="1"/>
</dbReference>
<evidence type="ECO:0000256" key="3">
    <source>
        <dbReference type="ARBA" id="ARBA00011892"/>
    </source>
</evidence>
<dbReference type="InterPro" id="IPR036320">
    <property type="entry name" value="Glycosyl_Trfase_fam3_N_dom_sf"/>
</dbReference>
<dbReference type="GO" id="GO:0004645">
    <property type="term" value="F:1,4-alpha-oligoglucan phosphorylase activity"/>
    <property type="evidence" value="ECO:0007669"/>
    <property type="project" value="InterPro"/>
</dbReference>
<keyword evidence="4 9" id="KW-0328">Glycosyltransferase</keyword>
<evidence type="ECO:0000256" key="2">
    <source>
        <dbReference type="ARBA" id="ARBA00011738"/>
    </source>
</evidence>
<evidence type="ECO:0000313" key="9">
    <source>
        <dbReference type="EMBL" id="XBH11813.1"/>
    </source>
</evidence>
<dbReference type="FunFam" id="3.40.1030.10:FF:000003">
    <property type="entry name" value="Pyrimidine-nucleoside phosphorylase"/>
    <property type="match status" value="1"/>
</dbReference>
<accession>A0AAU7D248</accession>
<evidence type="ECO:0000256" key="5">
    <source>
        <dbReference type="ARBA" id="ARBA00022679"/>
    </source>
</evidence>
<dbReference type="GO" id="GO:0006213">
    <property type="term" value="P:pyrimidine nucleoside metabolic process"/>
    <property type="evidence" value="ECO:0007669"/>
    <property type="project" value="InterPro"/>
</dbReference>
<proteinExistence type="inferred from homology"/>
<comment type="subunit">
    <text evidence="2">Homodimer.</text>
</comment>
<dbReference type="EMBL" id="CP121195">
    <property type="protein sequence ID" value="XBH11813.1"/>
    <property type="molecule type" value="Genomic_DNA"/>
</dbReference>
<dbReference type="PIRSF" id="PIRSF000478">
    <property type="entry name" value="TP_PyNP"/>
    <property type="match status" value="1"/>
</dbReference>
<dbReference type="AlphaFoldDB" id="A0AAU7D248"/>
<dbReference type="SUPFAM" id="SSF47648">
    <property type="entry name" value="Nucleoside phosphorylase/phosphoribosyltransferase N-terminal domain"/>
    <property type="match status" value="1"/>
</dbReference>
<dbReference type="GO" id="GO:0005829">
    <property type="term" value="C:cytosol"/>
    <property type="evidence" value="ECO:0007669"/>
    <property type="project" value="TreeGrafter"/>
</dbReference>
<dbReference type="KEGG" id="epl:P4G45_08330"/>
<accession>A0AAU7CU01</accession>
<feature type="domain" description="Pyrimidine nucleoside phosphorylase C-terminal" evidence="7">
    <location>
        <begin position="368"/>
        <end position="442"/>
    </location>
</feature>